<dbReference type="FunFam" id="3.40.50.720:FF:000047">
    <property type="entry name" value="NADP-dependent L-serine/L-allo-threonine dehydrogenase"/>
    <property type="match status" value="1"/>
</dbReference>
<dbReference type="EMBL" id="SRLS01000012">
    <property type="protein sequence ID" value="TGE16753.1"/>
    <property type="molecule type" value="Genomic_DNA"/>
</dbReference>
<dbReference type="GO" id="GO:0016616">
    <property type="term" value="F:oxidoreductase activity, acting on the CH-OH group of donors, NAD or NADP as acceptor"/>
    <property type="evidence" value="ECO:0007669"/>
    <property type="project" value="UniProtKB-ARBA"/>
</dbReference>
<dbReference type="SUPFAM" id="SSF51735">
    <property type="entry name" value="NAD(P)-binding Rossmann-fold domains"/>
    <property type="match status" value="1"/>
</dbReference>
<sequence length="231" mass="24860">MTELKERVAIVTGASSGIGATIAKTLAKEGVKVVLAGRSDEKLQEVAKDMNEGDFLITPTNVKFKDEVDALVENAIAKFGKVDFYVNCAGINTSACITKYDLDEWEAMIDTNIKGLLYGVHAVLPKFEEQGSGHLVNLASVSATEVSKEITLYSATKSAALMIFNGLEKELARTGIKTTSIHPGMVATPMTENTDFGGRKKLDPENIADAVVYALTQPNHVNVNEITVRPV</sequence>
<organism evidence="4 6">
    <name type="scientific">Staphylococcus petrasii</name>
    <dbReference type="NCBI Taxonomy" id="1276936"/>
    <lineage>
        <taxon>Bacteria</taxon>
        <taxon>Bacillati</taxon>
        <taxon>Bacillota</taxon>
        <taxon>Bacilli</taxon>
        <taxon>Bacillales</taxon>
        <taxon>Staphylococcaceae</taxon>
        <taxon>Staphylococcus</taxon>
    </lineage>
</organism>
<dbReference type="PANTHER" id="PTHR43115:SF4">
    <property type="entry name" value="DEHYDROGENASE_REDUCTASE SDR FAMILY MEMBER 11"/>
    <property type="match status" value="1"/>
</dbReference>
<dbReference type="InterPro" id="IPR002347">
    <property type="entry name" value="SDR_fam"/>
</dbReference>
<dbReference type="Pfam" id="PF00106">
    <property type="entry name" value="adh_short"/>
    <property type="match status" value="1"/>
</dbReference>
<evidence type="ECO:0000256" key="1">
    <source>
        <dbReference type="ARBA" id="ARBA00006484"/>
    </source>
</evidence>
<dbReference type="Proteomes" id="UP000297598">
    <property type="component" value="Unassembled WGS sequence"/>
</dbReference>
<evidence type="ECO:0000256" key="3">
    <source>
        <dbReference type="RuleBase" id="RU000363"/>
    </source>
</evidence>
<dbReference type="PRINTS" id="PR00081">
    <property type="entry name" value="GDHRDH"/>
</dbReference>
<accession>A0A380FXP6</accession>
<protein>
    <submittedName>
        <fullName evidence="5">SDR family oxidoreductase</fullName>
    </submittedName>
    <submittedName>
        <fullName evidence="4">Short chain dehydrogenase</fullName>
        <ecNumber evidence="4">1.-.-.-</ecNumber>
    </submittedName>
</protein>
<gene>
    <name evidence="5" type="ORF">BJR09_08600</name>
    <name evidence="4" type="ORF">NCTC13830_00551</name>
</gene>
<dbReference type="EC" id="1.-.-.-" evidence="4"/>
<dbReference type="RefSeq" id="WP_103298414.1">
    <property type="nucleotide sequence ID" value="NZ_PPQT01000078.1"/>
</dbReference>
<dbReference type="OrthoDB" id="9775296at2"/>
<dbReference type="PANTHER" id="PTHR43115">
    <property type="entry name" value="DEHYDROGENASE/REDUCTASE SDR FAMILY MEMBER 11"/>
    <property type="match status" value="1"/>
</dbReference>
<evidence type="ECO:0000313" key="7">
    <source>
        <dbReference type="Proteomes" id="UP000297598"/>
    </source>
</evidence>
<dbReference type="InterPro" id="IPR036291">
    <property type="entry name" value="NAD(P)-bd_dom_sf"/>
</dbReference>
<evidence type="ECO:0000313" key="6">
    <source>
        <dbReference type="Proteomes" id="UP000254047"/>
    </source>
</evidence>
<dbReference type="Proteomes" id="UP000254047">
    <property type="component" value="Unassembled WGS sequence"/>
</dbReference>
<dbReference type="Gene3D" id="3.40.50.720">
    <property type="entry name" value="NAD(P)-binding Rossmann-like Domain"/>
    <property type="match status" value="1"/>
</dbReference>
<proteinExistence type="inferred from homology"/>
<dbReference type="CDD" id="cd05233">
    <property type="entry name" value="SDR_c"/>
    <property type="match status" value="1"/>
</dbReference>
<evidence type="ECO:0000256" key="2">
    <source>
        <dbReference type="ARBA" id="ARBA00023002"/>
    </source>
</evidence>
<keyword evidence="7" id="KW-1185">Reference proteome</keyword>
<name>A0A380FXP6_9STAP</name>
<evidence type="ECO:0000313" key="5">
    <source>
        <dbReference type="EMBL" id="TGE16753.1"/>
    </source>
</evidence>
<keyword evidence="2 4" id="KW-0560">Oxidoreductase</keyword>
<comment type="similarity">
    <text evidence="1 3">Belongs to the short-chain dehydrogenases/reductases (SDR) family.</text>
</comment>
<reference evidence="4 6" key="1">
    <citation type="submission" date="2018-06" db="EMBL/GenBank/DDBJ databases">
        <authorList>
            <consortium name="Pathogen Informatics"/>
            <person name="Doyle S."/>
        </authorList>
    </citation>
    <scope>NUCLEOTIDE SEQUENCE [LARGE SCALE GENOMIC DNA]</scope>
    <source>
        <strain evidence="4 6">NCTC13830</strain>
    </source>
</reference>
<dbReference type="AlphaFoldDB" id="A0A380FXP6"/>
<dbReference type="PRINTS" id="PR00080">
    <property type="entry name" value="SDRFAMILY"/>
</dbReference>
<evidence type="ECO:0000313" key="4">
    <source>
        <dbReference type="EMBL" id="SUM43026.1"/>
    </source>
</evidence>
<reference evidence="5 7" key="2">
    <citation type="submission" date="2019-04" db="EMBL/GenBank/DDBJ databases">
        <title>Genomic characterization of Staphylococcus petrasii strains.</title>
        <authorList>
            <person name="Vrbovska V."/>
            <person name="Kovarovic V."/>
            <person name="Maslanova I."/>
            <person name="Indrakova A."/>
            <person name="Petras P."/>
            <person name="Sedo O."/>
            <person name="Svec P."/>
            <person name="Fisarova L."/>
            <person name="Sedlacek I."/>
            <person name="Doskar J."/>
            <person name="Pantucek R."/>
        </authorList>
    </citation>
    <scope>NUCLEOTIDE SEQUENCE [LARGE SCALE GENOMIC DNA]</scope>
    <source>
        <strain evidence="5 7">P5404</strain>
    </source>
</reference>
<dbReference type="EMBL" id="UHDO01000001">
    <property type="protein sequence ID" value="SUM43026.1"/>
    <property type="molecule type" value="Genomic_DNA"/>
</dbReference>